<evidence type="ECO:0000256" key="2">
    <source>
        <dbReference type="RuleBase" id="RU362092"/>
    </source>
</evidence>
<evidence type="ECO:0000313" key="6">
    <source>
        <dbReference type="Proteomes" id="UP000053780"/>
    </source>
</evidence>
<keyword evidence="6" id="KW-1185">Reference proteome</keyword>
<dbReference type="OrthoDB" id="430051at2759"/>
<protein>
    <recommendedName>
        <fullName evidence="2">DNA topoisomerase</fullName>
        <ecNumber evidence="2">5.6.2.1</ecNumber>
    </recommendedName>
</protein>
<dbReference type="HOGENOM" id="CLU_659814_0_0_1"/>
<dbReference type="GO" id="GO:0005634">
    <property type="term" value="C:nucleus"/>
    <property type="evidence" value="ECO:0007669"/>
    <property type="project" value="TreeGrafter"/>
</dbReference>
<dbReference type="AlphaFoldDB" id="T0KXQ1"/>
<dbReference type="EC" id="5.6.2.1" evidence="2"/>
<comment type="catalytic activity">
    <reaction evidence="2">
        <text>ATP-independent breakage of single-stranded DNA, followed by passage and rejoining.</text>
        <dbReference type="EC" id="5.6.2.1"/>
    </reaction>
</comment>
<feature type="non-terminal residue" evidence="5">
    <location>
        <position position="417"/>
    </location>
</feature>
<dbReference type="PANTHER" id="PTHR11390">
    <property type="entry name" value="PROKARYOTIC DNA TOPOISOMERASE"/>
    <property type="match status" value="1"/>
</dbReference>
<reference evidence="5 6" key="1">
    <citation type="journal article" date="2013" name="BMC Genomics">
        <title>Genome sequencing and comparative genomics of honey bee microsporidia, Nosema apis reveal novel insights into host-parasite interactions.</title>
        <authorList>
            <person name="Chen Yp."/>
            <person name="Pettis J.S."/>
            <person name="Zhao Y."/>
            <person name="Liu X."/>
            <person name="Tallon L.J."/>
            <person name="Sadzewicz L.D."/>
            <person name="Li R."/>
            <person name="Zheng H."/>
            <person name="Huang S."/>
            <person name="Zhang X."/>
            <person name="Hamilton M.C."/>
            <person name="Pernal S.F."/>
            <person name="Melathopoulos A.P."/>
            <person name="Yan X."/>
            <person name="Evans J.D."/>
        </authorList>
    </citation>
    <scope>NUCLEOTIDE SEQUENCE [LARGE SCALE GENOMIC DNA]</scope>
    <source>
        <strain evidence="5 6">BRL 01</strain>
    </source>
</reference>
<dbReference type="Pfam" id="PF01131">
    <property type="entry name" value="Topoisom_bac"/>
    <property type="match status" value="1"/>
</dbReference>
<feature type="compositionally biased region" description="Basic and acidic residues" evidence="3">
    <location>
        <begin position="407"/>
        <end position="417"/>
    </location>
</feature>
<dbReference type="GO" id="GO:0006310">
    <property type="term" value="P:DNA recombination"/>
    <property type="evidence" value="ECO:0007669"/>
    <property type="project" value="TreeGrafter"/>
</dbReference>
<dbReference type="InterPro" id="IPR000380">
    <property type="entry name" value="Topo_IA"/>
</dbReference>
<keyword evidence="2" id="KW-0238">DNA-binding</keyword>
<evidence type="ECO:0000256" key="3">
    <source>
        <dbReference type="SAM" id="MobiDB-lite"/>
    </source>
</evidence>
<dbReference type="Gene3D" id="2.70.20.10">
    <property type="entry name" value="Topoisomerase I, domain 3"/>
    <property type="match status" value="1"/>
</dbReference>
<dbReference type="GO" id="GO:0031422">
    <property type="term" value="C:RecQ family helicase-topoisomerase III complex"/>
    <property type="evidence" value="ECO:0007669"/>
    <property type="project" value="TreeGrafter"/>
</dbReference>
<organism evidence="5 6">
    <name type="scientific">Vairimorpha apis BRL 01</name>
    <dbReference type="NCBI Taxonomy" id="1037528"/>
    <lineage>
        <taxon>Eukaryota</taxon>
        <taxon>Fungi</taxon>
        <taxon>Fungi incertae sedis</taxon>
        <taxon>Microsporidia</taxon>
        <taxon>Nosematidae</taxon>
        <taxon>Vairimorpha</taxon>
    </lineage>
</organism>
<dbReference type="EMBL" id="KE647319">
    <property type="protein sequence ID" value="EQB60172.1"/>
    <property type="molecule type" value="Genomic_DNA"/>
</dbReference>
<dbReference type="InterPro" id="IPR023405">
    <property type="entry name" value="Topo_IA_core_domain"/>
</dbReference>
<feature type="region of interest" description="Disordered" evidence="3">
    <location>
        <begin position="273"/>
        <end position="300"/>
    </location>
</feature>
<name>T0KXQ1_9MICR</name>
<feature type="domain" description="Topo IA-type catalytic" evidence="4">
    <location>
        <begin position="162"/>
        <end position="231"/>
    </location>
</feature>
<evidence type="ECO:0000259" key="4">
    <source>
        <dbReference type="Pfam" id="PF01131"/>
    </source>
</evidence>
<evidence type="ECO:0000256" key="1">
    <source>
        <dbReference type="ARBA" id="ARBA00023235"/>
    </source>
</evidence>
<dbReference type="GO" id="GO:0006281">
    <property type="term" value="P:DNA repair"/>
    <property type="evidence" value="ECO:0007669"/>
    <property type="project" value="TreeGrafter"/>
</dbReference>
<dbReference type="InterPro" id="IPR013824">
    <property type="entry name" value="Topo_IA_cen_sub1"/>
</dbReference>
<comment type="similarity">
    <text evidence="2">Belongs to the type IA topoisomerase family.</text>
</comment>
<dbReference type="InterPro" id="IPR013497">
    <property type="entry name" value="Topo_IA_cen"/>
</dbReference>
<dbReference type="Proteomes" id="UP000053780">
    <property type="component" value="Unassembled WGS sequence"/>
</dbReference>
<feature type="compositionally biased region" description="Low complexity" evidence="3">
    <location>
        <begin position="284"/>
        <end position="300"/>
    </location>
</feature>
<sequence>MKIGEEIFYLNGLEIVERNYLDVYVYDKWNNKRINSYDIGQVFVPVDGYYGNIRNDGVDNVSNEGNDGVVKWNGDCNCSNLRNGDYSVSNVGNDGVDNVSNVRNGDYNVSNKNNEDIENINCSVNNVNINCSVNNKNNTIHTLNKFHICNKSHIITNTAYELCIVQGKTSPPLFLSEPDLISLMDKNGIGTDATIHEHINKILIRKYAKKVGNLIVPEKLGIGLIKGYREFANEEELFNNKNVVDGCENKNVVVGYDNGNVVVGCENKSSMNKHRYNSNIEGTSSNKSSNSKSSVNKNKTLNNSILRVDKPYMRKKLEIDLKKICVGEISKESVLQEEISTYEKLFCKLQNNIEKFKSVVESVLNEKDDNSGFIDGSDDSSSENGPFTKGGNKKGNLGTKSGKRNFKKEGNYKKEGS</sequence>
<dbReference type="GO" id="GO:0006265">
    <property type="term" value="P:DNA topological change"/>
    <property type="evidence" value="ECO:0007669"/>
    <property type="project" value="InterPro"/>
</dbReference>
<keyword evidence="1 2" id="KW-0413">Isomerase</keyword>
<dbReference type="GO" id="GO:0003917">
    <property type="term" value="F:DNA topoisomerase type I (single strand cut, ATP-independent) activity"/>
    <property type="evidence" value="ECO:0007669"/>
    <property type="project" value="UniProtKB-EC"/>
</dbReference>
<keyword evidence="2" id="KW-0799">Topoisomerase</keyword>
<accession>T0KXQ1</accession>
<dbReference type="SUPFAM" id="SSF56712">
    <property type="entry name" value="Prokaryotic type I DNA topoisomerase"/>
    <property type="match status" value="1"/>
</dbReference>
<gene>
    <name evidence="5" type="ORF">NAPIS_ORF02261</name>
</gene>
<proteinExistence type="inferred from homology"/>
<dbReference type="Gene3D" id="1.10.460.10">
    <property type="entry name" value="Topoisomerase I, domain 2"/>
    <property type="match status" value="1"/>
</dbReference>
<dbReference type="VEuPathDB" id="MicrosporidiaDB:NAPIS_ORF02261"/>
<feature type="region of interest" description="Disordered" evidence="3">
    <location>
        <begin position="370"/>
        <end position="417"/>
    </location>
</feature>
<evidence type="ECO:0000313" key="5">
    <source>
        <dbReference type="EMBL" id="EQB60172.1"/>
    </source>
</evidence>
<dbReference type="InterPro" id="IPR013825">
    <property type="entry name" value="Topo_IA_cen_sub2"/>
</dbReference>
<comment type="function">
    <text evidence="2">Introduces a single-strand break via transesterification at a target site in duplex DNA. Releases the supercoiling and torsional tension of DNA introduced during the DNA replication and transcription by transiently cleaving and rejoining one strand of the DNA duplex. The scissile phosphodiester is attacked by the catalytic tyrosine of the enzyme, resulting in the formation of a DNA-(5'-phosphotyrosyl)-enzyme intermediate and the expulsion of a 3'-OH DNA strand.</text>
</comment>
<dbReference type="GO" id="GO:0003677">
    <property type="term" value="F:DNA binding"/>
    <property type="evidence" value="ECO:0007669"/>
    <property type="project" value="UniProtKB-KW"/>
</dbReference>
<dbReference type="PANTHER" id="PTHR11390:SF21">
    <property type="entry name" value="DNA TOPOISOMERASE 3-ALPHA"/>
    <property type="match status" value="1"/>
</dbReference>